<gene>
    <name evidence="2" type="ORF">DU478_22405</name>
</gene>
<feature type="transmembrane region" description="Helical" evidence="1">
    <location>
        <begin position="158"/>
        <end position="179"/>
    </location>
</feature>
<keyword evidence="1" id="KW-0472">Membrane</keyword>
<dbReference type="GO" id="GO:0016020">
    <property type="term" value="C:membrane"/>
    <property type="evidence" value="ECO:0007669"/>
    <property type="project" value="InterPro"/>
</dbReference>
<dbReference type="GO" id="GO:0005737">
    <property type="term" value="C:cytoplasm"/>
    <property type="evidence" value="ECO:0007669"/>
    <property type="project" value="TreeGrafter"/>
</dbReference>
<comment type="caution">
    <text evidence="2">The sequence shown here is derived from an EMBL/GenBank/DDBJ whole genome shotgun (WGS) entry which is preliminary data.</text>
</comment>
<protein>
    <submittedName>
        <fullName evidence="2">PqqD family peptide modification chaperone</fullName>
    </submittedName>
</protein>
<dbReference type="InterPro" id="IPR001193">
    <property type="entry name" value="MBTPS2"/>
</dbReference>
<keyword evidence="3" id="KW-1185">Reference proteome</keyword>
<feature type="transmembrane region" description="Helical" evidence="1">
    <location>
        <begin position="391"/>
        <end position="410"/>
    </location>
</feature>
<dbReference type="EMBL" id="QPMK01000038">
    <property type="protein sequence ID" value="RDD64017.1"/>
    <property type="molecule type" value="Genomic_DNA"/>
</dbReference>
<dbReference type="InterPro" id="IPR041881">
    <property type="entry name" value="PqqD_sf"/>
</dbReference>
<keyword evidence="1" id="KW-1133">Transmembrane helix</keyword>
<evidence type="ECO:0000313" key="2">
    <source>
        <dbReference type="EMBL" id="RDD64017.1"/>
    </source>
</evidence>
<dbReference type="Gene3D" id="1.10.10.1150">
    <property type="entry name" value="Coenzyme PQQ synthesis protein D (PqqD)"/>
    <property type="match status" value="1"/>
</dbReference>
<feature type="transmembrane region" description="Helical" evidence="1">
    <location>
        <begin position="430"/>
        <end position="449"/>
    </location>
</feature>
<feature type="transmembrane region" description="Helical" evidence="1">
    <location>
        <begin position="256"/>
        <end position="278"/>
    </location>
</feature>
<dbReference type="InterPro" id="IPR008792">
    <property type="entry name" value="PQQD"/>
</dbReference>
<dbReference type="PANTHER" id="PTHR13325">
    <property type="entry name" value="PROTEASE M50 MEMBRANE-BOUND TRANSCRIPTION FACTOR SITE 2 PROTEASE"/>
    <property type="match status" value="1"/>
</dbReference>
<sequence>MSDTHRSAEWYRISAARPRLRRDVRVIRHVYLGQPWYVLADRTGTKVHRLTPAAQEVAGRLDGRRSIEEIWTDLTDRLAEDAPTQDEIVRLLSQLHQSDLLDNADTPVLDDLLERRDKDRLQKWKKLLLNPLSVTVPLVDPDRVLIALARIMGVVPRALWWLTALAIVATALALLPLHWPALTARGLEGFLDLENLALIALIYPVVKAIHELGHGIAVRSRGGEVHEMGLMFIAFYPIPYVEASASLAFPNKWDRAAVAAAGVIVELVIASLAFFLWIGAEPGTVRTILFNTMVISGLSTLAVNGNPLLKFDGYHALCDAIEIPNMAKRGNDWWGEMVRVHILGTGERRRTRMQTVAWERLWFALYPPAAFAYRIFISVTIALFVATTYRLAGVLLALWSVSLMLVWPTLKTAHKGLTDPRIQRVGQRAVLGAAGAAGALAVLLFLVPLPHFAVVQGVVWLPEEALLRAPQAGRIAAQHAEQGAAVAPGTPLFTVSAPELAAEARVRAARLA</sequence>
<evidence type="ECO:0000313" key="3">
    <source>
        <dbReference type="Proteomes" id="UP000253977"/>
    </source>
</evidence>
<dbReference type="PANTHER" id="PTHR13325:SF3">
    <property type="entry name" value="MEMBRANE-BOUND TRANSCRIPTION FACTOR SITE-2 PROTEASE"/>
    <property type="match status" value="1"/>
</dbReference>
<dbReference type="GO" id="GO:0031293">
    <property type="term" value="P:membrane protein intracellular domain proteolysis"/>
    <property type="evidence" value="ECO:0007669"/>
    <property type="project" value="TreeGrafter"/>
</dbReference>
<organism evidence="2 3">
    <name type="scientific">Thalassococcus profundi</name>
    <dbReference type="NCBI Taxonomy" id="2282382"/>
    <lineage>
        <taxon>Bacteria</taxon>
        <taxon>Pseudomonadati</taxon>
        <taxon>Pseudomonadota</taxon>
        <taxon>Alphaproteobacteria</taxon>
        <taxon>Rhodobacterales</taxon>
        <taxon>Roseobacteraceae</taxon>
        <taxon>Thalassococcus</taxon>
    </lineage>
</organism>
<name>A0A369TIQ9_9RHOB</name>
<dbReference type="AlphaFoldDB" id="A0A369TIQ9"/>
<proteinExistence type="predicted"/>
<feature type="non-terminal residue" evidence="2">
    <location>
        <position position="512"/>
    </location>
</feature>
<accession>A0A369TIQ9</accession>
<evidence type="ECO:0000256" key="1">
    <source>
        <dbReference type="SAM" id="Phobius"/>
    </source>
</evidence>
<feature type="transmembrane region" description="Helical" evidence="1">
    <location>
        <begin position="361"/>
        <end position="385"/>
    </location>
</feature>
<dbReference type="Pfam" id="PF05402">
    <property type="entry name" value="PqqD"/>
    <property type="match status" value="1"/>
</dbReference>
<feature type="transmembrane region" description="Helical" evidence="1">
    <location>
        <begin position="228"/>
        <end position="249"/>
    </location>
</feature>
<dbReference type="RefSeq" id="WP_114513063.1">
    <property type="nucleotide sequence ID" value="NZ_QPMK01000038.1"/>
</dbReference>
<keyword evidence="1" id="KW-0812">Transmembrane</keyword>
<dbReference type="Proteomes" id="UP000253977">
    <property type="component" value="Unassembled WGS sequence"/>
</dbReference>
<dbReference type="GO" id="GO:0004222">
    <property type="term" value="F:metalloendopeptidase activity"/>
    <property type="evidence" value="ECO:0007669"/>
    <property type="project" value="InterPro"/>
</dbReference>
<reference evidence="2 3" key="1">
    <citation type="submission" date="2018-07" db="EMBL/GenBank/DDBJ databases">
        <title>Thalassococcus profundi sp. nov., a marine bacterium isolated from deep seawater of Okinawa Trough.</title>
        <authorList>
            <person name="Yu M."/>
        </authorList>
    </citation>
    <scope>NUCLEOTIDE SEQUENCE [LARGE SCALE GENOMIC DNA]</scope>
    <source>
        <strain evidence="2 3">WRAS1</strain>
    </source>
</reference>
<dbReference type="OrthoDB" id="9759690at2"/>